<accession>A0AAN7MR35</accession>
<evidence type="ECO:0000313" key="2">
    <source>
        <dbReference type="Proteomes" id="UP001333110"/>
    </source>
</evidence>
<evidence type="ECO:0008006" key="3">
    <source>
        <dbReference type="Google" id="ProtNLM"/>
    </source>
</evidence>
<evidence type="ECO:0000313" key="1">
    <source>
        <dbReference type="EMBL" id="KAK4811364.1"/>
    </source>
</evidence>
<dbReference type="AlphaFoldDB" id="A0AAN7MR35"/>
<keyword evidence="2" id="KW-1185">Reference proteome</keyword>
<protein>
    <recommendedName>
        <fullName evidence="3">Reverse transcriptase domain-containing protein</fullName>
    </recommendedName>
</protein>
<dbReference type="PANTHER" id="PTHR33332">
    <property type="entry name" value="REVERSE TRANSCRIPTASE DOMAIN-CONTAINING PROTEIN"/>
    <property type="match status" value="1"/>
</dbReference>
<dbReference type="Proteomes" id="UP001333110">
    <property type="component" value="Unassembled WGS sequence"/>
</dbReference>
<sequence>MRFQGTLRTSNSFHSSPVLCGSNHWIFGISEMGSALGSTGDRSTTSAPPVFDGWLVRWIRNWLYDCIQIVEVNGSMSRWRMVMSGVPPGSILVPVLFNLLINDTDSGIKSTISWFADDTKRSVVFDMPEGWNAI</sequence>
<dbReference type="EMBL" id="JAUNZN010000018">
    <property type="protein sequence ID" value="KAK4811364.1"/>
    <property type="molecule type" value="Genomic_DNA"/>
</dbReference>
<proteinExistence type="predicted"/>
<gene>
    <name evidence="1" type="ORF">QYF61_027593</name>
</gene>
<name>A0AAN7MR35_MYCAM</name>
<comment type="caution">
    <text evidence="1">The sequence shown here is derived from an EMBL/GenBank/DDBJ whole genome shotgun (WGS) entry which is preliminary data.</text>
</comment>
<organism evidence="1 2">
    <name type="scientific">Mycteria americana</name>
    <name type="common">Wood stork</name>
    <dbReference type="NCBI Taxonomy" id="33587"/>
    <lineage>
        <taxon>Eukaryota</taxon>
        <taxon>Metazoa</taxon>
        <taxon>Chordata</taxon>
        <taxon>Craniata</taxon>
        <taxon>Vertebrata</taxon>
        <taxon>Euteleostomi</taxon>
        <taxon>Archelosauria</taxon>
        <taxon>Archosauria</taxon>
        <taxon>Dinosauria</taxon>
        <taxon>Saurischia</taxon>
        <taxon>Theropoda</taxon>
        <taxon>Coelurosauria</taxon>
        <taxon>Aves</taxon>
        <taxon>Neognathae</taxon>
        <taxon>Neoaves</taxon>
        <taxon>Aequornithes</taxon>
        <taxon>Ciconiiformes</taxon>
        <taxon>Ciconiidae</taxon>
        <taxon>Mycteria</taxon>
    </lineage>
</organism>
<reference evidence="1 2" key="1">
    <citation type="journal article" date="2023" name="J. Hered.">
        <title>Chromosome-level genome of the wood stork (Mycteria americana) provides insight into avian chromosome evolution.</title>
        <authorList>
            <person name="Flamio R. Jr."/>
            <person name="Ramstad K.M."/>
        </authorList>
    </citation>
    <scope>NUCLEOTIDE SEQUENCE [LARGE SCALE GENOMIC DNA]</scope>
    <source>
        <strain evidence="1">JAX WOST 10</strain>
    </source>
</reference>